<reference evidence="2 3" key="1">
    <citation type="submission" date="2016-08" db="EMBL/GenBank/DDBJ databases">
        <title>Genome sequence of Clavibacter michiganensis spp. strain CASJ009.</title>
        <authorList>
            <person name="Thapa S.P."/>
            <person name="Coaker G."/>
        </authorList>
    </citation>
    <scope>NUCLEOTIDE SEQUENCE [LARGE SCALE GENOMIC DNA]</scope>
    <source>
        <strain evidence="2">CASJ009</strain>
    </source>
</reference>
<evidence type="ECO:0000313" key="3">
    <source>
        <dbReference type="Proteomes" id="UP000195106"/>
    </source>
</evidence>
<protein>
    <submittedName>
        <fullName evidence="2">DNA-binding transcriptional repressor MarR</fullName>
    </submittedName>
</protein>
<evidence type="ECO:0000313" key="2">
    <source>
        <dbReference type="EMBL" id="OUE08369.1"/>
    </source>
</evidence>
<dbReference type="InterPro" id="IPR036388">
    <property type="entry name" value="WH-like_DNA-bd_sf"/>
</dbReference>
<dbReference type="PANTHER" id="PTHR39515:SF2">
    <property type="entry name" value="HTH-TYPE TRANSCRIPTIONAL REGULATOR RV0880"/>
    <property type="match status" value="1"/>
</dbReference>
<dbReference type="InterPro" id="IPR036390">
    <property type="entry name" value="WH_DNA-bd_sf"/>
</dbReference>
<dbReference type="GO" id="GO:0003700">
    <property type="term" value="F:DNA-binding transcription factor activity"/>
    <property type="evidence" value="ECO:0007669"/>
    <property type="project" value="InterPro"/>
</dbReference>
<dbReference type="PANTHER" id="PTHR39515">
    <property type="entry name" value="CONSERVED PROTEIN"/>
    <property type="match status" value="1"/>
</dbReference>
<evidence type="ECO:0000259" key="1">
    <source>
        <dbReference type="PROSITE" id="PS50995"/>
    </source>
</evidence>
<name>A0A251XSV4_9MICO</name>
<dbReference type="EMBL" id="MDHJ01000001">
    <property type="protein sequence ID" value="OUE08369.1"/>
    <property type="molecule type" value="Genomic_DNA"/>
</dbReference>
<dbReference type="SMART" id="SM00347">
    <property type="entry name" value="HTH_MARR"/>
    <property type="match status" value="1"/>
</dbReference>
<dbReference type="GO" id="GO:0003677">
    <property type="term" value="F:DNA binding"/>
    <property type="evidence" value="ECO:0007669"/>
    <property type="project" value="UniProtKB-KW"/>
</dbReference>
<comment type="caution">
    <text evidence="2">The sequence shown here is derived from an EMBL/GenBank/DDBJ whole genome shotgun (WGS) entry which is preliminary data.</text>
</comment>
<dbReference type="SUPFAM" id="SSF46785">
    <property type="entry name" value="Winged helix' DNA-binding domain"/>
    <property type="match status" value="1"/>
</dbReference>
<dbReference type="Proteomes" id="UP000195106">
    <property type="component" value="Unassembled WGS sequence"/>
</dbReference>
<accession>A0A251XSV4</accession>
<gene>
    <name evidence="2" type="ORF">CMsap09_05430</name>
</gene>
<proteinExistence type="predicted"/>
<keyword evidence="2" id="KW-0238">DNA-binding</keyword>
<feature type="domain" description="HTH marR-type" evidence="1">
    <location>
        <begin position="19"/>
        <end position="154"/>
    </location>
</feature>
<dbReference type="AlphaFoldDB" id="A0A251XSV4"/>
<dbReference type="Gene3D" id="1.10.10.10">
    <property type="entry name" value="Winged helix-like DNA-binding domain superfamily/Winged helix DNA-binding domain"/>
    <property type="match status" value="1"/>
</dbReference>
<organism evidence="2 3">
    <name type="scientific">Clavibacter michiganensis</name>
    <dbReference type="NCBI Taxonomy" id="28447"/>
    <lineage>
        <taxon>Bacteria</taxon>
        <taxon>Bacillati</taxon>
        <taxon>Actinomycetota</taxon>
        <taxon>Actinomycetes</taxon>
        <taxon>Micrococcales</taxon>
        <taxon>Microbacteriaceae</taxon>
        <taxon>Clavibacter</taxon>
    </lineage>
</organism>
<sequence>MAAISLVRLMSYPNDMPDSPDLSQSLRVGVMRLSRRLRAEKADHELSDSQFVVLALLLRDGPTSPGRLAELERVTAPSMNRTVNCLVDAGYAERSPAPDDGRRVTVTVTAPGRRIVQETRRQRNAWLSLRLDELTPDERTTLADAAALLARMASA</sequence>
<dbReference type="InterPro" id="IPR000835">
    <property type="entry name" value="HTH_MarR-typ"/>
</dbReference>
<dbReference type="InterPro" id="IPR052526">
    <property type="entry name" value="HTH-type_Bedaq_tolerance"/>
</dbReference>
<dbReference type="Pfam" id="PF12802">
    <property type="entry name" value="MarR_2"/>
    <property type="match status" value="1"/>
</dbReference>
<dbReference type="PROSITE" id="PS50995">
    <property type="entry name" value="HTH_MARR_2"/>
    <property type="match status" value="1"/>
</dbReference>